<accession>A0A4Y2D2A2</accession>
<gene>
    <name evidence="1" type="ORF">AVEN_92916_1</name>
</gene>
<dbReference type="AlphaFoldDB" id="A0A4Y2D2A2"/>
<evidence type="ECO:0000313" key="1">
    <source>
        <dbReference type="EMBL" id="GBM10088.1"/>
    </source>
</evidence>
<keyword evidence="2" id="KW-1185">Reference proteome</keyword>
<dbReference type="OrthoDB" id="6436483at2759"/>
<sequence length="84" mass="9726">MDLSFSFHRTPSCSNEVLKGSKQIYSQINTTEYVDLTPNTRTERIYESLGDCKEYTYENVIHKSHFPPSQTVHSHHPIPSIVTR</sequence>
<protein>
    <submittedName>
        <fullName evidence="1">Uncharacterized protein</fullName>
    </submittedName>
</protein>
<evidence type="ECO:0000313" key="2">
    <source>
        <dbReference type="Proteomes" id="UP000499080"/>
    </source>
</evidence>
<name>A0A4Y2D2A2_ARAVE</name>
<comment type="caution">
    <text evidence="1">The sequence shown here is derived from an EMBL/GenBank/DDBJ whole genome shotgun (WGS) entry which is preliminary data.</text>
</comment>
<proteinExistence type="predicted"/>
<organism evidence="1 2">
    <name type="scientific">Araneus ventricosus</name>
    <name type="common">Orbweaver spider</name>
    <name type="synonym">Epeira ventricosa</name>
    <dbReference type="NCBI Taxonomy" id="182803"/>
    <lineage>
        <taxon>Eukaryota</taxon>
        <taxon>Metazoa</taxon>
        <taxon>Ecdysozoa</taxon>
        <taxon>Arthropoda</taxon>
        <taxon>Chelicerata</taxon>
        <taxon>Arachnida</taxon>
        <taxon>Araneae</taxon>
        <taxon>Araneomorphae</taxon>
        <taxon>Entelegynae</taxon>
        <taxon>Araneoidea</taxon>
        <taxon>Araneidae</taxon>
        <taxon>Araneus</taxon>
    </lineage>
</organism>
<dbReference type="EMBL" id="BGPR01000280">
    <property type="protein sequence ID" value="GBM10088.1"/>
    <property type="molecule type" value="Genomic_DNA"/>
</dbReference>
<reference evidence="1 2" key="1">
    <citation type="journal article" date="2019" name="Sci. Rep.">
        <title>Orb-weaving spider Araneus ventricosus genome elucidates the spidroin gene catalogue.</title>
        <authorList>
            <person name="Kono N."/>
            <person name="Nakamura H."/>
            <person name="Ohtoshi R."/>
            <person name="Moran D.A.P."/>
            <person name="Shinohara A."/>
            <person name="Yoshida Y."/>
            <person name="Fujiwara M."/>
            <person name="Mori M."/>
            <person name="Tomita M."/>
            <person name="Arakawa K."/>
        </authorList>
    </citation>
    <scope>NUCLEOTIDE SEQUENCE [LARGE SCALE GENOMIC DNA]</scope>
</reference>
<dbReference type="Proteomes" id="UP000499080">
    <property type="component" value="Unassembled WGS sequence"/>
</dbReference>